<sequence length="131" mass="14354">MLTLERIVADSHDDYSTWASVSVGFADDRSFVVEFHFKDYDAAASEDGDFSSDYILQASVDYEAAAALSSRLGVRLTKLPDAVCDLFSDGKLDSGTAGHVRSIYGDILGFIEGKGFRYKEKKIPAGNVRKK</sequence>
<name>A0A9D9EAN9_9BACT</name>
<gene>
    <name evidence="1" type="ORF">IAC23_00315</name>
</gene>
<dbReference type="EMBL" id="JADIMO010000007">
    <property type="protein sequence ID" value="MBO8444133.1"/>
    <property type="molecule type" value="Genomic_DNA"/>
</dbReference>
<evidence type="ECO:0000313" key="2">
    <source>
        <dbReference type="Proteomes" id="UP000823619"/>
    </source>
</evidence>
<comment type="caution">
    <text evidence="1">The sequence shown here is derived from an EMBL/GenBank/DDBJ whole genome shotgun (WGS) entry which is preliminary data.</text>
</comment>
<accession>A0A9D9EAN9</accession>
<evidence type="ECO:0000313" key="1">
    <source>
        <dbReference type="EMBL" id="MBO8444133.1"/>
    </source>
</evidence>
<dbReference type="AlphaFoldDB" id="A0A9D9EAN9"/>
<reference evidence="1" key="2">
    <citation type="journal article" date="2021" name="PeerJ">
        <title>Extensive microbial diversity within the chicken gut microbiome revealed by metagenomics and culture.</title>
        <authorList>
            <person name="Gilroy R."/>
            <person name="Ravi A."/>
            <person name="Getino M."/>
            <person name="Pursley I."/>
            <person name="Horton D.L."/>
            <person name="Alikhan N.F."/>
            <person name="Baker D."/>
            <person name="Gharbi K."/>
            <person name="Hall N."/>
            <person name="Watson M."/>
            <person name="Adriaenssens E.M."/>
            <person name="Foster-Nyarko E."/>
            <person name="Jarju S."/>
            <person name="Secka A."/>
            <person name="Antonio M."/>
            <person name="Oren A."/>
            <person name="Chaudhuri R.R."/>
            <person name="La Ragione R."/>
            <person name="Hildebrand F."/>
            <person name="Pallen M.J."/>
        </authorList>
    </citation>
    <scope>NUCLEOTIDE SEQUENCE</scope>
    <source>
        <strain evidence="1">D5-748</strain>
    </source>
</reference>
<reference evidence="1" key="1">
    <citation type="submission" date="2020-10" db="EMBL/GenBank/DDBJ databases">
        <authorList>
            <person name="Gilroy R."/>
        </authorList>
    </citation>
    <scope>NUCLEOTIDE SEQUENCE</scope>
    <source>
        <strain evidence="1">D5-748</strain>
    </source>
</reference>
<protein>
    <submittedName>
        <fullName evidence="1">Uncharacterized protein</fullName>
    </submittedName>
</protein>
<organism evidence="1 2">
    <name type="scientific">Candidatus Cryptobacteroides merdavium</name>
    <dbReference type="NCBI Taxonomy" id="2840769"/>
    <lineage>
        <taxon>Bacteria</taxon>
        <taxon>Pseudomonadati</taxon>
        <taxon>Bacteroidota</taxon>
        <taxon>Bacteroidia</taxon>
        <taxon>Bacteroidales</taxon>
        <taxon>Candidatus Cryptobacteroides</taxon>
    </lineage>
</organism>
<proteinExistence type="predicted"/>
<dbReference type="Proteomes" id="UP000823619">
    <property type="component" value="Unassembled WGS sequence"/>
</dbReference>